<name>A0A1I2GLV9_9ACTN</name>
<protein>
    <submittedName>
        <fullName evidence="1">Uncharacterized protein</fullName>
    </submittedName>
</protein>
<dbReference type="AlphaFoldDB" id="A0A1I2GLV9"/>
<gene>
    <name evidence="1" type="ORF">SAMN05216251_109121</name>
</gene>
<reference evidence="1 2" key="1">
    <citation type="submission" date="2016-10" db="EMBL/GenBank/DDBJ databases">
        <authorList>
            <person name="de Groot N.N."/>
        </authorList>
    </citation>
    <scope>NUCLEOTIDE SEQUENCE [LARGE SCALE GENOMIC DNA]</scope>
    <source>
        <strain evidence="1 2">CGMCC 4.3510</strain>
    </source>
</reference>
<accession>A0A1I2GLV9</accession>
<proteinExistence type="predicted"/>
<organism evidence="1 2">
    <name type="scientific">Actinacidiphila alni</name>
    <dbReference type="NCBI Taxonomy" id="380248"/>
    <lineage>
        <taxon>Bacteria</taxon>
        <taxon>Bacillati</taxon>
        <taxon>Actinomycetota</taxon>
        <taxon>Actinomycetes</taxon>
        <taxon>Kitasatosporales</taxon>
        <taxon>Streptomycetaceae</taxon>
        <taxon>Actinacidiphila</taxon>
    </lineage>
</organism>
<dbReference type="Proteomes" id="UP000199323">
    <property type="component" value="Unassembled WGS sequence"/>
</dbReference>
<dbReference type="EMBL" id="FONG01000009">
    <property type="protein sequence ID" value="SFF17706.1"/>
    <property type="molecule type" value="Genomic_DNA"/>
</dbReference>
<dbReference type="STRING" id="380248.SAMN05216251_109121"/>
<evidence type="ECO:0000313" key="1">
    <source>
        <dbReference type="EMBL" id="SFF17706.1"/>
    </source>
</evidence>
<evidence type="ECO:0000313" key="2">
    <source>
        <dbReference type="Proteomes" id="UP000199323"/>
    </source>
</evidence>
<sequence length="46" mass="5181">MLVHMLKTPVTWCLPGVVERTAAWALTFSILPRYAGLRLLNAVNAW</sequence>
<keyword evidence="2" id="KW-1185">Reference proteome</keyword>